<evidence type="ECO:0000313" key="2">
    <source>
        <dbReference type="EMBL" id="KAJ7063013.1"/>
    </source>
</evidence>
<dbReference type="EMBL" id="JARJCN010000209">
    <property type="protein sequence ID" value="KAJ7063013.1"/>
    <property type="molecule type" value="Genomic_DNA"/>
</dbReference>
<comment type="caution">
    <text evidence="2">The sequence shown here is derived from an EMBL/GenBank/DDBJ whole genome shotgun (WGS) entry which is preliminary data.</text>
</comment>
<feature type="compositionally biased region" description="Low complexity" evidence="1">
    <location>
        <begin position="319"/>
        <end position="342"/>
    </location>
</feature>
<name>A0AAD6TK30_9AGAR</name>
<sequence length="462" mass="49434">MGAHSGSLKLKTCTLSAALTGDRPPAAILETSFNVTRPRSPQVPRPGRGEQRAVDATAGEHSAQLRPRHRPRTHRRPHPRIVARAMRRRSARRLWGTVSWSGCGRRDAPRANGSSTQAPTRRASKAESPPPARLSSRIAATPCSARSAARESAAGMRARLRILTWTPPRLLTRIVGADSQAQGRCRPRVLKSPPRRDRRRRPPRMRTSQVPAVKRSSTPPACALVAGYGSGDDDALVPPRAHLLPPHAAKSGTLQPPPPPPRPKPRISPFVSRPPRPSSARAPQADKSVPRVPAPRRRLQAHALGSRRLLARRPRNQRAARPASSALSRPARLPRPTSALAPSPSGAAHSRLIRASTGTHESRPATHESSPAAAVGRPGSSENAGCSCTRVPGGAAHSRRPLADARLACPTSTVIFRTRGAQTPPACPPKSPSARRCAFAHSRRALAASDAVRAAARTRSPR</sequence>
<evidence type="ECO:0000313" key="3">
    <source>
        <dbReference type="Proteomes" id="UP001222325"/>
    </source>
</evidence>
<keyword evidence="3" id="KW-1185">Reference proteome</keyword>
<feature type="compositionally biased region" description="Polar residues" evidence="1">
    <location>
        <begin position="207"/>
        <end position="218"/>
    </location>
</feature>
<proteinExistence type="predicted"/>
<reference evidence="2" key="1">
    <citation type="submission" date="2023-03" db="EMBL/GenBank/DDBJ databases">
        <title>Massive genome expansion in bonnet fungi (Mycena s.s.) driven by repeated elements and novel gene families across ecological guilds.</title>
        <authorList>
            <consortium name="Lawrence Berkeley National Laboratory"/>
            <person name="Harder C.B."/>
            <person name="Miyauchi S."/>
            <person name="Viragh M."/>
            <person name="Kuo A."/>
            <person name="Thoen E."/>
            <person name="Andreopoulos B."/>
            <person name="Lu D."/>
            <person name="Skrede I."/>
            <person name="Drula E."/>
            <person name="Henrissat B."/>
            <person name="Morin E."/>
            <person name="Kohler A."/>
            <person name="Barry K."/>
            <person name="LaButti K."/>
            <person name="Morin E."/>
            <person name="Salamov A."/>
            <person name="Lipzen A."/>
            <person name="Mereny Z."/>
            <person name="Hegedus B."/>
            <person name="Baldrian P."/>
            <person name="Stursova M."/>
            <person name="Weitz H."/>
            <person name="Taylor A."/>
            <person name="Grigoriev I.V."/>
            <person name="Nagy L.G."/>
            <person name="Martin F."/>
            <person name="Kauserud H."/>
        </authorList>
    </citation>
    <scope>NUCLEOTIDE SEQUENCE</scope>
    <source>
        <strain evidence="2">CBHHK173m</strain>
    </source>
</reference>
<feature type="region of interest" description="Disordered" evidence="1">
    <location>
        <begin position="174"/>
        <end position="218"/>
    </location>
</feature>
<gene>
    <name evidence="2" type="ORF">B0H15DRAFT_958718</name>
</gene>
<dbReference type="AlphaFoldDB" id="A0AAD6TK30"/>
<dbReference type="Proteomes" id="UP001222325">
    <property type="component" value="Unassembled WGS sequence"/>
</dbReference>
<feature type="compositionally biased region" description="Basic residues" evidence="1">
    <location>
        <begin position="66"/>
        <end position="80"/>
    </location>
</feature>
<feature type="compositionally biased region" description="Basic residues" evidence="1">
    <location>
        <begin position="309"/>
        <end position="318"/>
    </location>
</feature>
<evidence type="ECO:0000256" key="1">
    <source>
        <dbReference type="SAM" id="MobiDB-lite"/>
    </source>
</evidence>
<feature type="region of interest" description="Disordered" evidence="1">
    <location>
        <begin position="236"/>
        <end position="384"/>
    </location>
</feature>
<feature type="region of interest" description="Disordered" evidence="1">
    <location>
        <begin position="100"/>
        <end position="144"/>
    </location>
</feature>
<feature type="compositionally biased region" description="Low complexity" evidence="1">
    <location>
        <begin position="236"/>
        <end position="249"/>
    </location>
</feature>
<protein>
    <submittedName>
        <fullName evidence="2">Uncharacterized protein</fullName>
    </submittedName>
</protein>
<accession>A0AAD6TK30</accession>
<organism evidence="2 3">
    <name type="scientific">Mycena belliarum</name>
    <dbReference type="NCBI Taxonomy" id="1033014"/>
    <lineage>
        <taxon>Eukaryota</taxon>
        <taxon>Fungi</taxon>
        <taxon>Dikarya</taxon>
        <taxon>Basidiomycota</taxon>
        <taxon>Agaricomycotina</taxon>
        <taxon>Agaricomycetes</taxon>
        <taxon>Agaricomycetidae</taxon>
        <taxon>Agaricales</taxon>
        <taxon>Marasmiineae</taxon>
        <taxon>Mycenaceae</taxon>
        <taxon>Mycena</taxon>
    </lineage>
</organism>
<feature type="region of interest" description="Disordered" evidence="1">
    <location>
        <begin position="29"/>
        <end position="80"/>
    </location>
</feature>